<sequence>MFIRSVLAIAVIAGLFTGFAAEAAGLDDPRGNGLTAQIDGFASEGGLGSTR</sequence>
<gene>
    <name evidence="2" type="ORF">GCM10023209_09620</name>
</gene>
<organism evidence="2 3">
    <name type="scientific">[Roseibacterium] beibuensis</name>
    <dbReference type="NCBI Taxonomy" id="1193142"/>
    <lineage>
        <taxon>Bacteria</taxon>
        <taxon>Pseudomonadati</taxon>
        <taxon>Pseudomonadota</taxon>
        <taxon>Alphaproteobacteria</taxon>
        <taxon>Rhodobacterales</taxon>
        <taxon>Roseobacteraceae</taxon>
        <taxon>Roseicyclus</taxon>
    </lineage>
</organism>
<dbReference type="RefSeq" id="WP_259546370.1">
    <property type="nucleotide sequence ID" value="NZ_BAABHW010000001.1"/>
</dbReference>
<proteinExistence type="predicted"/>
<protein>
    <submittedName>
        <fullName evidence="2">Uncharacterized protein</fullName>
    </submittedName>
</protein>
<accession>A0ABP9L3N8</accession>
<evidence type="ECO:0000313" key="3">
    <source>
        <dbReference type="Proteomes" id="UP001499910"/>
    </source>
</evidence>
<feature type="chain" id="PRO_5045277945" evidence="1">
    <location>
        <begin position="24"/>
        <end position="51"/>
    </location>
</feature>
<comment type="caution">
    <text evidence="2">The sequence shown here is derived from an EMBL/GenBank/DDBJ whole genome shotgun (WGS) entry which is preliminary data.</text>
</comment>
<name>A0ABP9L3N8_9RHOB</name>
<feature type="signal peptide" evidence="1">
    <location>
        <begin position="1"/>
        <end position="23"/>
    </location>
</feature>
<reference evidence="3" key="1">
    <citation type="journal article" date="2019" name="Int. J. Syst. Evol. Microbiol.">
        <title>The Global Catalogue of Microorganisms (GCM) 10K type strain sequencing project: providing services to taxonomists for standard genome sequencing and annotation.</title>
        <authorList>
            <consortium name="The Broad Institute Genomics Platform"/>
            <consortium name="The Broad Institute Genome Sequencing Center for Infectious Disease"/>
            <person name="Wu L."/>
            <person name="Ma J."/>
        </authorList>
    </citation>
    <scope>NUCLEOTIDE SEQUENCE [LARGE SCALE GENOMIC DNA]</scope>
    <source>
        <strain evidence="3">JCM 18015</strain>
    </source>
</reference>
<keyword evidence="3" id="KW-1185">Reference proteome</keyword>
<dbReference type="EMBL" id="BAABHW010000001">
    <property type="protein sequence ID" value="GAA5068704.1"/>
    <property type="molecule type" value="Genomic_DNA"/>
</dbReference>
<keyword evidence="1" id="KW-0732">Signal</keyword>
<evidence type="ECO:0000313" key="2">
    <source>
        <dbReference type="EMBL" id="GAA5068704.1"/>
    </source>
</evidence>
<evidence type="ECO:0000256" key="1">
    <source>
        <dbReference type="SAM" id="SignalP"/>
    </source>
</evidence>
<dbReference type="Proteomes" id="UP001499910">
    <property type="component" value="Unassembled WGS sequence"/>
</dbReference>